<dbReference type="SUPFAM" id="SSF47413">
    <property type="entry name" value="lambda repressor-like DNA-binding domains"/>
    <property type="match status" value="1"/>
</dbReference>
<reference evidence="5 6" key="1">
    <citation type="submission" date="2016-10" db="EMBL/GenBank/DDBJ databases">
        <authorList>
            <person name="de Groot N.N."/>
        </authorList>
    </citation>
    <scope>NUCLEOTIDE SEQUENCE [LARGE SCALE GENOMIC DNA]</scope>
    <source>
        <strain evidence="6">L7-484,KACC 16230,DSM 25025</strain>
    </source>
</reference>
<dbReference type="STRING" id="1166073.SAMN05192530_104262"/>
<dbReference type="GO" id="GO:0003700">
    <property type="term" value="F:DNA-binding transcription factor activity"/>
    <property type="evidence" value="ECO:0007669"/>
    <property type="project" value="TreeGrafter"/>
</dbReference>
<keyword evidence="6" id="KW-1185">Reference proteome</keyword>
<dbReference type="Pfam" id="PF00356">
    <property type="entry name" value="LacI"/>
    <property type="match status" value="1"/>
</dbReference>
<dbReference type="OrthoDB" id="9772505at2"/>
<dbReference type="SUPFAM" id="SSF53822">
    <property type="entry name" value="Periplasmic binding protein-like I"/>
    <property type="match status" value="1"/>
</dbReference>
<dbReference type="PANTHER" id="PTHR30146">
    <property type="entry name" value="LACI-RELATED TRANSCRIPTIONAL REPRESSOR"/>
    <property type="match status" value="1"/>
</dbReference>
<dbReference type="PROSITE" id="PS50932">
    <property type="entry name" value="HTH_LACI_2"/>
    <property type="match status" value="1"/>
</dbReference>
<name>A0A1H0HST6_9HYPH</name>
<dbReference type="InterPro" id="IPR000843">
    <property type="entry name" value="HTH_LacI"/>
</dbReference>
<dbReference type="GO" id="GO:0000976">
    <property type="term" value="F:transcription cis-regulatory region binding"/>
    <property type="evidence" value="ECO:0007669"/>
    <property type="project" value="TreeGrafter"/>
</dbReference>
<dbReference type="CDD" id="cd06278">
    <property type="entry name" value="PBP1_LacI-like"/>
    <property type="match status" value="1"/>
</dbReference>
<dbReference type="SMART" id="SM00354">
    <property type="entry name" value="HTH_LACI"/>
    <property type="match status" value="1"/>
</dbReference>
<dbReference type="InterPro" id="IPR028082">
    <property type="entry name" value="Peripla_BP_I"/>
</dbReference>
<sequence>MSVRRGEAMTARELARVLGVSQSAVSRAFTPGASISPDMRERILAAADKHGYRPNVIASILSTRRSNIVAILISDLQNPFYFGLIEKLTRALQAVGQQSLLFNVTPGSDVGRQLVALRQYHVDAIIVVSATVLSGATLARATEGRRAVLVNRLDDGAGLTSVCCDNVAGARAIADHFYALGRRRAAYVAGLPNTSTNLERRHSFVGRLAELGMVLTRVVDGGAYTYDAGRRAALEIARETQTDAIFFANDILAAGGLDALRDEAGLSVPGEIAVAGFDDIAMADWSHYSLTTYRQPIDEMVAIAIREVMAPAAERATVATHRLAGELVVRRSAR</sequence>
<protein>
    <submittedName>
        <fullName evidence="5">DNA-binding transcriptional regulator, LacI/PurR family</fullName>
    </submittedName>
</protein>
<evidence type="ECO:0000256" key="2">
    <source>
        <dbReference type="ARBA" id="ARBA00023125"/>
    </source>
</evidence>
<dbReference type="Gene3D" id="3.40.50.2300">
    <property type="match status" value="2"/>
</dbReference>
<gene>
    <name evidence="5" type="ORF">SAMN05192530_104262</name>
</gene>
<dbReference type="CDD" id="cd01392">
    <property type="entry name" value="HTH_LacI"/>
    <property type="match status" value="1"/>
</dbReference>
<keyword evidence="3" id="KW-0804">Transcription</keyword>
<dbReference type="Proteomes" id="UP000198793">
    <property type="component" value="Unassembled WGS sequence"/>
</dbReference>
<evidence type="ECO:0000256" key="1">
    <source>
        <dbReference type="ARBA" id="ARBA00023015"/>
    </source>
</evidence>
<keyword evidence="1" id="KW-0805">Transcription regulation</keyword>
<evidence type="ECO:0000313" key="5">
    <source>
        <dbReference type="EMBL" id="SDO22154.1"/>
    </source>
</evidence>
<keyword evidence="2 5" id="KW-0238">DNA-binding</keyword>
<dbReference type="InterPro" id="IPR046335">
    <property type="entry name" value="LacI/GalR-like_sensor"/>
</dbReference>
<evidence type="ECO:0000259" key="4">
    <source>
        <dbReference type="PROSITE" id="PS50932"/>
    </source>
</evidence>
<dbReference type="Pfam" id="PF13377">
    <property type="entry name" value="Peripla_BP_3"/>
    <property type="match status" value="1"/>
</dbReference>
<dbReference type="InterPro" id="IPR010982">
    <property type="entry name" value="Lambda_DNA-bd_dom_sf"/>
</dbReference>
<dbReference type="RefSeq" id="WP_090673134.1">
    <property type="nucleotide sequence ID" value="NZ_FNIT01000004.1"/>
</dbReference>
<evidence type="ECO:0000313" key="6">
    <source>
        <dbReference type="Proteomes" id="UP000198793"/>
    </source>
</evidence>
<dbReference type="EMBL" id="FNIT01000004">
    <property type="protein sequence ID" value="SDO22154.1"/>
    <property type="molecule type" value="Genomic_DNA"/>
</dbReference>
<proteinExistence type="predicted"/>
<dbReference type="AlphaFoldDB" id="A0A1H0HST6"/>
<organism evidence="5 6">
    <name type="scientific">Aureimonas jatrophae</name>
    <dbReference type="NCBI Taxonomy" id="1166073"/>
    <lineage>
        <taxon>Bacteria</taxon>
        <taxon>Pseudomonadati</taxon>
        <taxon>Pseudomonadota</taxon>
        <taxon>Alphaproteobacteria</taxon>
        <taxon>Hyphomicrobiales</taxon>
        <taxon>Aurantimonadaceae</taxon>
        <taxon>Aureimonas</taxon>
    </lineage>
</organism>
<evidence type="ECO:0000256" key="3">
    <source>
        <dbReference type="ARBA" id="ARBA00023163"/>
    </source>
</evidence>
<dbReference type="PANTHER" id="PTHR30146:SF109">
    <property type="entry name" value="HTH-TYPE TRANSCRIPTIONAL REGULATOR GALS"/>
    <property type="match status" value="1"/>
</dbReference>
<feature type="domain" description="HTH lacI-type" evidence="4">
    <location>
        <begin position="9"/>
        <end position="63"/>
    </location>
</feature>
<dbReference type="Gene3D" id="1.10.260.40">
    <property type="entry name" value="lambda repressor-like DNA-binding domains"/>
    <property type="match status" value="1"/>
</dbReference>
<accession>A0A1H0HST6</accession>